<dbReference type="AlphaFoldDB" id="A0A9N9KC67"/>
<sequence>NILSKYKKHDLDEKEKVYPKKSKIDDENLFDRKEEDLSKNNEKKNKSEDNQ</sequence>
<protein>
    <submittedName>
        <fullName evidence="2">27679_t:CDS:1</fullName>
    </submittedName>
</protein>
<evidence type="ECO:0000256" key="1">
    <source>
        <dbReference type="SAM" id="MobiDB-lite"/>
    </source>
</evidence>
<comment type="caution">
    <text evidence="2">The sequence shown here is derived from an EMBL/GenBank/DDBJ whole genome shotgun (WGS) entry which is preliminary data.</text>
</comment>
<organism evidence="2 3">
    <name type="scientific">Dentiscutata erythropus</name>
    <dbReference type="NCBI Taxonomy" id="1348616"/>
    <lineage>
        <taxon>Eukaryota</taxon>
        <taxon>Fungi</taxon>
        <taxon>Fungi incertae sedis</taxon>
        <taxon>Mucoromycota</taxon>
        <taxon>Glomeromycotina</taxon>
        <taxon>Glomeromycetes</taxon>
        <taxon>Diversisporales</taxon>
        <taxon>Gigasporaceae</taxon>
        <taxon>Dentiscutata</taxon>
    </lineage>
</organism>
<name>A0A9N9KC67_9GLOM</name>
<gene>
    <name evidence="2" type="ORF">DERYTH_LOCUS27156</name>
</gene>
<dbReference type="EMBL" id="CAJVPY010060977">
    <property type="protein sequence ID" value="CAG8821615.1"/>
    <property type="molecule type" value="Genomic_DNA"/>
</dbReference>
<dbReference type="Proteomes" id="UP000789405">
    <property type="component" value="Unassembled WGS sequence"/>
</dbReference>
<keyword evidence="3" id="KW-1185">Reference proteome</keyword>
<evidence type="ECO:0000313" key="2">
    <source>
        <dbReference type="EMBL" id="CAG8821615.1"/>
    </source>
</evidence>
<evidence type="ECO:0000313" key="3">
    <source>
        <dbReference type="Proteomes" id="UP000789405"/>
    </source>
</evidence>
<feature type="non-terminal residue" evidence="2">
    <location>
        <position position="1"/>
    </location>
</feature>
<proteinExistence type="predicted"/>
<feature type="region of interest" description="Disordered" evidence="1">
    <location>
        <begin position="19"/>
        <end position="51"/>
    </location>
</feature>
<reference evidence="2" key="1">
    <citation type="submission" date="2021-06" db="EMBL/GenBank/DDBJ databases">
        <authorList>
            <person name="Kallberg Y."/>
            <person name="Tangrot J."/>
            <person name="Rosling A."/>
        </authorList>
    </citation>
    <scope>NUCLEOTIDE SEQUENCE</scope>
    <source>
        <strain evidence="2">MA453B</strain>
    </source>
</reference>
<accession>A0A9N9KC67</accession>